<dbReference type="EMBL" id="FAUH01000019">
    <property type="protein sequence ID" value="CUU67131.1"/>
    <property type="molecule type" value="Genomic_DNA"/>
</dbReference>
<sequence length="83" mass="9310">MSDNGNQYSYTDPMTGDKVIVAGEEQHHDKFAVLYRGDAEDAWKFSGAHQQKRTAELSIEHLSAQREDDEFTIVDLAPEPAAE</sequence>
<dbReference type="AlphaFoldDB" id="A0A0X2NQZ4"/>
<protein>
    <submittedName>
        <fullName evidence="1">Uncharacterized protein</fullName>
    </submittedName>
</protein>
<name>A0A0X2NQZ4_9CORY</name>
<dbReference type="Proteomes" id="UP000182498">
    <property type="component" value="Unassembled WGS sequence"/>
</dbReference>
<dbReference type="EMBL" id="BJNT01000026">
    <property type="protein sequence ID" value="GEC87430.1"/>
    <property type="molecule type" value="Genomic_DNA"/>
</dbReference>
<accession>A0A0X2NQZ4</accession>
<evidence type="ECO:0000313" key="1">
    <source>
        <dbReference type="EMBL" id="CUU67131.1"/>
    </source>
</evidence>
<reference evidence="3" key="2">
    <citation type="submission" date="2015-11" db="EMBL/GenBank/DDBJ databases">
        <authorList>
            <person name="Dugat-Bony E."/>
        </authorList>
    </citation>
    <scope>NUCLEOTIDE SEQUENCE [LARGE SCALE GENOMIC DNA]</scope>
    <source>
        <strain evidence="3">Mu292</strain>
    </source>
</reference>
<proteinExistence type="predicted"/>
<dbReference type="Proteomes" id="UP000319986">
    <property type="component" value="Unassembled WGS sequence"/>
</dbReference>
<gene>
    <name evidence="2" type="ORF">CVA01_27440</name>
    <name evidence="1" type="ORF">CVAR292_02489</name>
</gene>
<dbReference type="RefSeq" id="WP_014011268.1">
    <property type="nucleotide sequence ID" value="NZ_BJNT01000026.1"/>
</dbReference>
<evidence type="ECO:0000313" key="3">
    <source>
        <dbReference type="Proteomes" id="UP000182498"/>
    </source>
</evidence>
<reference evidence="1" key="1">
    <citation type="submission" date="2015-11" db="EMBL/GenBank/DDBJ databases">
        <authorList>
            <person name="Zhang Y."/>
            <person name="Guo Z."/>
        </authorList>
    </citation>
    <scope>NUCLEOTIDE SEQUENCE [LARGE SCALE GENOMIC DNA]</scope>
    <source>
        <strain evidence="1">Mu292</strain>
    </source>
</reference>
<dbReference type="GeneID" id="82888819"/>
<keyword evidence="3" id="KW-1185">Reference proteome</keyword>
<evidence type="ECO:0000313" key="4">
    <source>
        <dbReference type="Proteomes" id="UP000319986"/>
    </source>
</evidence>
<organism evidence="1 3">
    <name type="scientific">Corynebacterium variabile</name>
    <dbReference type="NCBI Taxonomy" id="1727"/>
    <lineage>
        <taxon>Bacteria</taxon>
        <taxon>Bacillati</taxon>
        <taxon>Actinomycetota</taxon>
        <taxon>Actinomycetes</taxon>
        <taxon>Mycobacteriales</taxon>
        <taxon>Corynebacteriaceae</taxon>
        <taxon>Corynebacterium</taxon>
    </lineage>
</organism>
<dbReference type="OrthoDB" id="9918851at2"/>
<reference evidence="2 4" key="3">
    <citation type="submission" date="2019-06" db="EMBL/GenBank/DDBJ databases">
        <title>Whole genome shotgun sequence of Corynebacterium variabile NBRC 15286.</title>
        <authorList>
            <person name="Hosoyama A."/>
            <person name="Uohara A."/>
            <person name="Ohji S."/>
            <person name="Ichikawa N."/>
        </authorList>
    </citation>
    <scope>NUCLEOTIDE SEQUENCE [LARGE SCALE GENOMIC DNA]</scope>
    <source>
        <strain evidence="2 4">NBRC 15286</strain>
    </source>
</reference>
<evidence type="ECO:0000313" key="2">
    <source>
        <dbReference type="EMBL" id="GEC87430.1"/>
    </source>
</evidence>